<gene>
    <name evidence="4" type="ORF">UW79_C0017G0011</name>
</gene>
<keyword evidence="3" id="KW-0732">Signal</keyword>
<dbReference type="Gene3D" id="2.60.40.10">
    <property type="entry name" value="Immunoglobulins"/>
    <property type="match status" value="1"/>
</dbReference>
<evidence type="ECO:0000256" key="2">
    <source>
        <dbReference type="SAM" id="Phobius"/>
    </source>
</evidence>
<evidence type="ECO:0000313" key="5">
    <source>
        <dbReference type="Proteomes" id="UP000034032"/>
    </source>
</evidence>
<accession>A0A0G1KCU8</accession>
<dbReference type="AlphaFoldDB" id="A0A0G1KCU8"/>
<comment type="caution">
    <text evidence="4">The sequence shown here is derived from an EMBL/GenBank/DDBJ whole genome shotgun (WGS) entry which is preliminary data.</text>
</comment>
<evidence type="ECO:0000313" key="4">
    <source>
        <dbReference type="EMBL" id="KKT81571.1"/>
    </source>
</evidence>
<evidence type="ECO:0000256" key="3">
    <source>
        <dbReference type="SAM" id="SignalP"/>
    </source>
</evidence>
<dbReference type="Proteomes" id="UP000034032">
    <property type="component" value="Unassembled WGS sequence"/>
</dbReference>
<feature type="compositionally biased region" description="Pro residues" evidence="1">
    <location>
        <begin position="164"/>
        <end position="190"/>
    </location>
</feature>
<feature type="region of interest" description="Disordered" evidence="1">
    <location>
        <begin position="160"/>
        <end position="190"/>
    </location>
</feature>
<organism evidence="4 5">
    <name type="scientific">Candidatus Yanofskybacteria bacterium GW2011_GWA2_44_9</name>
    <dbReference type="NCBI Taxonomy" id="1619025"/>
    <lineage>
        <taxon>Bacteria</taxon>
        <taxon>Candidatus Yanofskyibacteriota</taxon>
    </lineage>
</organism>
<reference evidence="4 5" key="1">
    <citation type="journal article" date="2015" name="Nature">
        <title>rRNA introns, odd ribosomes, and small enigmatic genomes across a large radiation of phyla.</title>
        <authorList>
            <person name="Brown C.T."/>
            <person name="Hug L.A."/>
            <person name="Thomas B.C."/>
            <person name="Sharon I."/>
            <person name="Castelle C.J."/>
            <person name="Singh A."/>
            <person name="Wilkins M.J."/>
            <person name="Williams K.H."/>
            <person name="Banfield J.F."/>
        </authorList>
    </citation>
    <scope>NUCLEOTIDE SEQUENCE [LARGE SCALE GENOMIC DNA]</scope>
</reference>
<protein>
    <recommendedName>
        <fullName evidence="6">Next to BRCA1 central domain-containing protein</fullName>
    </recommendedName>
</protein>
<keyword evidence="2" id="KW-0812">Transmembrane</keyword>
<feature type="chain" id="PRO_5002538174" description="Next to BRCA1 central domain-containing protein" evidence="3">
    <location>
        <begin position="28"/>
        <end position="450"/>
    </location>
</feature>
<evidence type="ECO:0008006" key="6">
    <source>
        <dbReference type="Google" id="ProtNLM"/>
    </source>
</evidence>
<dbReference type="EMBL" id="LCJR01000017">
    <property type="protein sequence ID" value="KKT81571.1"/>
    <property type="molecule type" value="Genomic_DNA"/>
</dbReference>
<feature type="signal peptide" evidence="3">
    <location>
        <begin position="1"/>
        <end position="27"/>
    </location>
</feature>
<feature type="transmembrane region" description="Helical" evidence="2">
    <location>
        <begin position="424"/>
        <end position="445"/>
    </location>
</feature>
<dbReference type="InterPro" id="IPR013783">
    <property type="entry name" value="Ig-like_fold"/>
</dbReference>
<keyword evidence="2" id="KW-0472">Membrane</keyword>
<keyword evidence="2" id="KW-1133">Transmembrane helix</keyword>
<evidence type="ECO:0000256" key="1">
    <source>
        <dbReference type="SAM" id="MobiDB-lite"/>
    </source>
</evidence>
<feature type="transmembrane region" description="Helical" evidence="2">
    <location>
        <begin position="378"/>
        <end position="403"/>
    </location>
</feature>
<proteinExistence type="predicted"/>
<name>A0A0G1KCU8_9BACT</name>
<sequence>MRKFFVILYFSVLPLALYSVSSDFSLAQISSCSSNCDAVFVSQSVPTTMIAGQIYPTSVTMRNTGTVDWTCCTGGFPAGYINNSDGFKLGDPRDYSSPFQPDVRFAVPNTISPGQDVVFNFSITAPSPGSYFAQWRMVNEFDIWFGEATGVTAINVVASTVTPTPTPTPTPTSTPTATPTPIPTPAPTPSPTPVSTFIQVPVISPTPTGQIGFGYTSYPPYRPISANLVVVPGQVASMPADLNFSVEFTLNQGMVAGCSLYQPGGSGFYWSVEARYQSSAGDYTDFVQAGSSSWPSSAASVIIPFAQNFAPTGNPQFVVFWASADCNSYTGGSLAQSNQVVIENLSGEQGFIVTSVTAQSQPFTWQISNPIQGGSGNILQTVITIIDFIFNIAIPVAVILIIYAGIRFVVSRGNSGKVQEARRLLWYTISGLTIVLIGKGFIYLIGSILS</sequence>